<keyword evidence="3" id="KW-1185">Reference proteome</keyword>
<dbReference type="VEuPathDB" id="VectorBase:PHUM046110"/>
<dbReference type="eggNOG" id="ENOG502SXU4">
    <property type="taxonomic scope" value="Eukaryota"/>
</dbReference>
<gene>
    <name evidence="2" type="primary">8232723</name>
    <name evidence="1" type="ORF">Phum_PHUM046110</name>
</gene>
<dbReference type="KEGG" id="phu:Phum_PHUM046110"/>
<name>E0VAW4_PEDHC</name>
<reference evidence="1" key="2">
    <citation type="submission" date="2007-04" db="EMBL/GenBank/DDBJ databases">
        <title>The genome of the human body louse.</title>
        <authorList>
            <consortium name="The Human Body Louse Genome Consortium"/>
            <person name="Kirkness E."/>
            <person name="Walenz B."/>
            <person name="Hass B."/>
            <person name="Bruggner R."/>
            <person name="Strausberg R."/>
        </authorList>
    </citation>
    <scope>NUCLEOTIDE SEQUENCE</scope>
    <source>
        <strain evidence="1">USDA</strain>
    </source>
</reference>
<dbReference type="OMA" id="VECDDQC"/>
<proteinExistence type="predicted"/>
<evidence type="ECO:0000313" key="2">
    <source>
        <dbReference type="EnsemblMetazoa" id="PHUM046110-PA"/>
    </source>
</evidence>
<reference evidence="2" key="3">
    <citation type="submission" date="2020-05" db="UniProtKB">
        <authorList>
            <consortium name="EnsemblMetazoa"/>
        </authorList>
    </citation>
    <scope>IDENTIFICATION</scope>
    <source>
        <strain evidence="2">USDA</strain>
    </source>
</reference>
<organism>
    <name type="scientific">Pediculus humanus subsp. corporis</name>
    <name type="common">Body louse</name>
    <dbReference type="NCBI Taxonomy" id="121224"/>
    <lineage>
        <taxon>Eukaryota</taxon>
        <taxon>Metazoa</taxon>
        <taxon>Ecdysozoa</taxon>
        <taxon>Arthropoda</taxon>
        <taxon>Hexapoda</taxon>
        <taxon>Insecta</taxon>
        <taxon>Pterygota</taxon>
        <taxon>Neoptera</taxon>
        <taxon>Paraneoptera</taxon>
        <taxon>Psocodea</taxon>
        <taxon>Troctomorpha</taxon>
        <taxon>Phthiraptera</taxon>
        <taxon>Anoplura</taxon>
        <taxon>Pediculidae</taxon>
        <taxon>Pediculus</taxon>
    </lineage>
</organism>
<evidence type="ECO:0008006" key="4">
    <source>
        <dbReference type="Google" id="ProtNLM"/>
    </source>
</evidence>
<dbReference type="EnsemblMetazoa" id="PHUM046110-RA">
    <property type="protein sequence ID" value="PHUM046110-PA"/>
    <property type="gene ID" value="PHUM046110"/>
</dbReference>
<dbReference type="EMBL" id="DS235018">
    <property type="protein sequence ID" value="EEB10520.1"/>
    <property type="molecule type" value="Genomic_DNA"/>
</dbReference>
<dbReference type="Proteomes" id="UP000009046">
    <property type="component" value="Unassembled WGS sequence"/>
</dbReference>
<evidence type="ECO:0000313" key="1">
    <source>
        <dbReference type="EMBL" id="EEB10520.1"/>
    </source>
</evidence>
<dbReference type="EMBL" id="AAZO01000540">
    <property type="status" value="NOT_ANNOTATED_CDS"/>
    <property type="molecule type" value="Genomic_DNA"/>
</dbReference>
<dbReference type="HOGENOM" id="CLU_088282_1_0_1"/>
<reference evidence="1" key="1">
    <citation type="submission" date="2007-04" db="EMBL/GenBank/DDBJ databases">
        <title>Annotation of Pediculus humanus corporis strain USDA.</title>
        <authorList>
            <person name="Kirkness E."/>
            <person name="Hannick L."/>
            <person name="Hass B."/>
            <person name="Bruggner R."/>
            <person name="Lawson D."/>
            <person name="Bidwell S."/>
            <person name="Joardar V."/>
            <person name="Caler E."/>
            <person name="Walenz B."/>
            <person name="Inman J."/>
            <person name="Schobel S."/>
            <person name="Galinsky K."/>
            <person name="Amedeo P."/>
            <person name="Strausberg R."/>
        </authorList>
    </citation>
    <scope>NUCLEOTIDE SEQUENCE</scope>
    <source>
        <strain evidence="1">USDA</strain>
    </source>
</reference>
<dbReference type="CTD" id="8232723"/>
<sequence length="183" mass="19743">MASCEGKNPGPIYALRTVTGYEGHCYSKNRAPAFSLGLKLTSKRPHVTPGPYYVGSVDRNGKAPYLGWTIESKSRGHKQQGGPSPLSYSPEKMKVYTPAYSLGLKLPARAHPFGPTTNTDLYKQKAPAYSLGLKGRPLFGTIAGPGPKYHPGRAGFPNPHAYSFGLKHSKCAPPLITPQDNEC</sequence>
<dbReference type="GeneID" id="8232723"/>
<protein>
    <recommendedName>
        <fullName evidence="4">Outer dense fiber protein 3</fullName>
    </recommendedName>
</protein>
<accession>E0VAW4</accession>
<dbReference type="InParanoid" id="E0VAW4"/>
<evidence type="ECO:0000313" key="3">
    <source>
        <dbReference type="Proteomes" id="UP000009046"/>
    </source>
</evidence>
<dbReference type="AlphaFoldDB" id="E0VAW4"/>
<dbReference type="RefSeq" id="XP_002423258.1">
    <property type="nucleotide sequence ID" value="XM_002423213.1"/>
</dbReference>
<dbReference type="OrthoDB" id="440566at2759"/>